<dbReference type="EMBL" id="CAACVJ010000078">
    <property type="protein sequence ID" value="VEP12852.1"/>
    <property type="molecule type" value="Genomic_DNA"/>
</dbReference>
<dbReference type="InterPro" id="IPR035948">
    <property type="entry name" value="YwqG-like_sf"/>
</dbReference>
<name>A0A563VN67_9CYAN</name>
<dbReference type="InterPro" id="IPR015315">
    <property type="entry name" value="DUF1963"/>
</dbReference>
<dbReference type="Pfam" id="PF09234">
    <property type="entry name" value="DUF1963"/>
    <property type="match status" value="1"/>
</dbReference>
<accession>A0A563VN67</accession>
<dbReference type="OrthoDB" id="57088at2"/>
<gene>
    <name evidence="1" type="ORF">H1P_1690001</name>
</gene>
<organism evidence="1 2">
    <name type="scientific">Hyella patelloides LEGE 07179</name>
    <dbReference type="NCBI Taxonomy" id="945734"/>
    <lineage>
        <taxon>Bacteria</taxon>
        <taxon>Bacillati</taxon>
        <taxon>Cyanobacteriota</taxon>
        <taxon>Cyanophyceae</taxon>
        <taxon>Pleurocapsales</taxon>
        <taxon>Hyellaceae</taxon>
        <taxon>Hyella</taxon>
    </lineage>
</organism>
<dbReference type="AlphaFoldDB" id="A0A563VN67"/>
<evidence type="ECO:0000313" key="2">
    <source>
        <dbReference type="Proteomes" id="UP000320055"/>
    </source>
</evidence>
<dbReference type="SUPFAM" id="SSF103032">
    <property type="entry name" value="Hypothetical protein YwqG"/>
    <property type="match status" value="1"/>
</dbReference>
<evidence type="ECO:0000313" key="1">
    <source>
        <dbReference type="EMBL" id="VEP12852.1"/>
    </source>
</evidence>
<dbReference type="Proteomes" id="UP000320055">
    <property type="component" value="Unassembled WGS sequence"/>
</dbReference>
<dbReference type="Gene3D" id="2.30.320.10">
    <property type="entry name" value="YwqG-like"/>
    <property type="match status" value="1"/>
</dbReference>
<sequence>MDYKPKLDLPPELENYRSAINSIVKPYIRILLTDNNNPTWWQSKFGGFPYMPKSFDYPKDDNGKALYLLAQINFEEVPKIEELPDKGILQFYIAHDDMYGYDFNNNKKQHRFRVIYFHNINLQEQYLVTDFSFLDKPSKYCFPLKGYSTIKFQFDYTPINQNYYDLFNIFAYDDTSEELYDIYEEYLNEITLAGHKLLGNPDFTQNDPRYFWNMGEQEQYILLLQIDSDINNNIEIMWGDCGIGNFFIKKSDLSKLDFSNVLYHWDCG</sequence>
<proteinExistence type="predicted"/>
<keyword evidence="2" id="KW-1185">Reference proteome</keyword>
<protein>
    <recommendedName>
        <fullName evidence="3">DUF1963 domain-containing protein</fullName>
    </recommendedName>
</protein>
<reference evidence="1 2" key="1">
    <citation type="submission" date="2019-01" db="EMBL/GenBank/DDBJ databases">
        <authorList>
            <person name="Brito A."/>
        </authorList>
    </citation>
    <scope>NUCLEOTIDE SEQUENCE [LARGE SCALE GENOMIC DNA]</scope>
    <source>
        <strain evidence="1">1</strain>
    </source>
</reference>
<evidence type="ECO:0008006" key="3">
    <source>
        <dbReference type="Google" id="ProtNLM"/>
    </source>
</evidence>
<dbReference type="PANTHER" id="PTHR36436">
    <property type="entry name" value="SLL5081 PROTEIN"/>
    <property type="match status" value="1"/>
</dbReference>
<dbReference type="RefSeq" id="WP_144870988.1">
    <property type="nucleotide sequence ID" value="NZ_LR213920.1"/>
</dbReference>
<dbReference type="PANTHER" id="PTHR36436:SF6">
    <property type="entry name" value="SLL5081 PROTEIN"/>
    <property type="match status" value="1"/>
</dbReference>